<gene>
    <name evidence="1" type="ORF">PI49.0290</name>
</gene>
<dbReference type="EMBL" id="AJ893357">
    <property type="protein sequence ID" value="CAI72321.1"/>
    <property type="molecule type" value="Genomic_DNA"/>
</dbReference>
<evidence type="ECO:0000313" key="1">
    <source>
        <dbReference type="EMBL" id="CAI72321.1"/>
    </source>
</evidence>
<accession>Q572F5</accession>
<protein>
    <submittedName>
        <fullName evidence="1">Uncharacterized protein</fullName>
    </submittedName>
</protein>
<name>Q572F5_PHYIN</name>
<dbReference type="AlphaFoldDB" id="Q572F5"/>
<organism evidence="1">
    <name type="scientific">Phytophthora infestans</name>
    <name type="common">Potato late blight agent</name>
    <name type="synonym">Botrytis infestans</name>
    <dbReference type="NCBI Taxonomy" id="4787"/>
    <lineage>
        <taxon>Eukaryota</taxon>
        <taxon>Sar</taxon>
        <taxon>Stramenopiles</taxon>
        <taxon>Oomycota</taxon>
        <taxon>Peronosporomycetes</taxon>
        <taxon>Peronosporales</taxon>
        <taxon>Peronosporaceae</taxon>
        <taxon>Phytophthora</taxon>
    </lineage>
</organism>
<proteinExistence type="predicted"/>
<reference evidence="1" key="1">
    <citation type="journal article" date="2005" name="Proc. Natl. Acad. Sci. U.S.A.">
        <title>An ancestral oomycete locus contains late blight avirulence gene Avr3a, encoding a protein that is recognized in the host cytoplasm.</title>
        <authorList>
            <person name="Armstrong M.R."/>
            <person name="Whisson S.C."/>
            <person name="Pritchard L."/>
            <person name="Bos J.I.B."/>
            <person name="Venter E."/>
            <person name="Avrova A.O."/>
            <person name="Rehmany A.P."/>
            <person name="Bohme U."/>
            <person name="Brooks K."/>
            <person name="Cherevach I."/>
            <person name="Hamlin N."/>
            <person name="White B."/>
            <person name="Fraser A."/>
            <person name="Lord A."/>
            <person name="Quail M.A."/>
            <person name="Churcher C."/>
            <person name="Hall N."/>
            <person name="Berriman M."/>
            <person name="Kamoun S."/>
            <person name="Beyon J.L."/>
            <person name="Birch P.R.J."/>
        </authorList>
    </citation>
    <scope>NUCLEOTIDE SEQUENCE</scope>
</reference>
<sequence length="125" mass="13554">MSTKTRSERARSSARKDESLLEPKAWLEVSGKLPLVLGKVLPFLVLSLAGDTMLRTRSRCLSCPLVRAVGECHTFGCYCTLYQRTVRAIAQAKAALSVGFAANTVVSIGMQIPVSFGSTSHCEFD</sequence>